<evidence type="ECO:0000256" key="3">
    <source>
        <dbReference type="ARBA" id="ARBA00012438"/>
    </source>
</evidence>
<dbReference type="CDD" id="cd16936">
    <property type="entry name" value="HATPase_RsbW-like"/>
    <property type="match status" value="1"/>
</dbReference>
<dbReference type="Pfam" id="PF13581">
    <property type="entry name" value="HATPase_c_2"/>
    <property type="match status" value="1"/>
</dbReference>
<keyword evidence="23" id="KW-0175">Coiled coil</keyword>
<evidence type="ECO:0000313" key="28">
    <source>
        <dbReference type="Proteomes" id="UP000683575"/>
    </source>
</evidence>
<evidence type="ECO:0000256" key="9">
    <source>
        <dbReference type="ARBA" id="ARBA00022741"/>
    </source>
</evidence>
<comment type="catalytic activity">
    <reaction evidence="1">
        <text>ATP + protein L-histidine = ADP + protein N-phospho-L-histidine.</text>
        <dbReference type="EC" id="2.7.13.3"/>
    </reaction>
</comment>
<evidence type="ECO:0000256" key="16">
    <source>
        <dbReference type="ARBA" id="ARBA00023136"/>
    </source>
</evidence>
<evidence type="ECO:0000256" key="8">
    <source>
        <dbReference type="ARBA" id="ARBA00022723"/>
    </source>
</evidence>
<evidence type="ECO:0000256" key="5">
    <source>
        <dbReference type="ARBA" id="ARBA00022475"/>
    </source>
</evidence>
<accession>A0A975SZC6</accession>
<keyword evidence="13" id="KW-0460">Magnesium</keyword>
<dbReference type="InterPro" id="IPR001789">
    <property type="entry name" value="Sig_transdc_resp-reg_receiver"/>
</dbReference>
<dbReference type="InterPro" id="IPR005467">
    <property type="entry name" value="His_kinase_dom"/>
</dbReference>
<feature type="coiled-coil region" evidence="23">
    <location>
        <begin position="730"/>
        <end position="760"/>
    </location>
</feature>
<evidence type="ECO:0000256" key="13">
    <source>
        <dbReference type="ARBA" id="ARBA00022842"/>
    </source>
</evidence>
<name>A0A975SZC6_9ACTN</name>
<comment type="subcellular location">
    <subcellularLocation>
        <location evidence="2">Cell membrane</location>
    </subcellularLocation>
</comment>
<evidence type="ECO:0000256" key="22">
    <source>
        <dbReference type="PROSITE-ProRule" id="PRU00169"/>
    </source>
</evidence>
<dbReference type="InterPro" id="IPR000700">
    <property type="entry name" value="PAS-assoc_C"/>
</dbReference>
<dbReference type="Pfam" id="PF02518">
    <property type="entry name" value="HATPase_c"/>
    <property type="match status" value="1"/>
</dbReference>
<evidence type="ECO:0000256" key="7">
    <source>
        <dbReference type="ARBA" id="ARBA00022679"/>
    </source>
</evidence>
<evidence type="ECO:0000259" key="26">
    <source>
        <dbReference type="PROSITE" id="PS50113"/>
    </source>
</evidence>
<dbReference type="GO" id="GO:0004722">
    <property type="term" value="F:protein serine/threonine phosphatase activity"/>
    <property type="evidence" value="ECO:0007669"/>
    <property type="project" value="UniProtKB-EC"/>
</dbReference>
<dbReference type="GO" id="GO:0005886">
    <property type="term" value="C:plasma membrane"/>
    <property type="evidence" value="ECO:0007669"/>
    <property type="project" value="UniProtKB-SubCell"/>
</dbReference>
<evidence type="ECO:0000256" key="12">
    <source>
        <dbReference type="ARBA" id="ARBA00022840"/>
    </source>
</evidence>
<dbReference type="CDD" id="cd16922">
    <property type="entry name" value="HATPase_EvgS-ArcB-TorS-like"/>
    <property type="match status" value="1"/>
</dbReference>
<protein>
    <recommendedName>
        <fullName evidence="21">Protein-serine/threonine phosphatase</fullName>
        <ecNumber evidence="3">2.7.13.3</ecNumber>
        <ecNumber evidence="4">3.1.3.16</ecNumber>
    </recommendedName>
    <alternativeName>
        <fullName evidence="20">Serine/threonine-protein kinase</fullName>
    </alternativeName>
</protein>
<dbReference type="PROSITE" id="PS50113">
    <property type="entry name" value="PAC"/>
    <property type="match status" value="1"/>
</dbReference>
<keyword evidence="16" id="KW-0472">Membrane</keyword>
<dbReference type="InterPro" id="IPR003661">
    <property type="entry name" value="HisK_dim/P_dom"/>
</dbReference>
<dbReference type="PANTHER" id="PTHR43547:SF2">
    <property type="entry name" value="HYBRID SIGNAL TRANSDUCTION HISTIDINE KINASE C"/>
    <property type="match status" value="1"/>
</dbReference>
<feature type="modified residue" description="4-aspartylphosphate" evidence="22">
    <location>
        <position position="668"/>
    </location>
</feature>
<keyword evidence="17" id="KW-0464">Manganese</keyword>
<comment type="function">
    <text evidence="19">Primarily acts as an independent SigF regulator that is sensitive to the osmosensory signal, mediating the cross talk of PknD with the SigF regulon. Possesses both phosphatase and kinase activities. The kinase domain functions as a classic anti-sigma factor-like kinase to phosphorylate the anti-anti-sigma factor domain at the canonical regulatory site, and the phosphatase domain antagonizes this activity.</text>
</comment>
<evidence type="ECO:0000256" key="17">
    <source>
        <dbReference type="ARBA" id="ARBA00023211"/>
    </source>
</evidence>
<evidence type="ECO:0000256" key="6">
    <source>
        <dbReference type="ARBA" id="ARBA00022553"/>
    </source>
</evidence>
<dbReference type="EMBL" id="CP077062">
    <property type="protein sequence ID" value="QWZ08013.1"/>
    <property type="molecule type" value="Genomic_DNA"/>
</dbReference>
<dbReference type="EC" id="2.7.13.3" evidence="3"/>
<gene>
    <name evidence="27" type="ORF">KRR39_22125</name>
</gene>
<keyword evidence="28" id="KW-1185">Reference proteome</keyword>
<keyword evidence="7" id="KW-0808">Transferase</keyword>
<dbReference type="Proteomes" id="UP000683575">
    <property type="component" value="Chromosome"/>
</dbReference>
<dbReference type="GO" id="GO:0000155">
    <property type="term" value="F:phosphorelay sensor kinase activity"/>
    <property type="evidence" value="ECO:0007669"/>
    <property type="project" value="InterPro"/>
</dbReference>
<evidence type="ECO:0000256" key="4">
    <source>
        <dbReference type="ARBA" id="ARBA00013081"/>
    </source>
</evidence>
<dbReference type="SMART" id="SM00331">
    <property type="entry name" value="PP2C_SIG"/>
    <property type="match status" value="1"/>
</dbReference>
<dbReference type="NCBIfam" id="TIGR00229">
    <property type="entry name" value="sensory_box"/>
    <property type="match status" value="1"/>
</dbReference>
<dbReference type="FunFam" id="3.60.40.10:FF:000005">
    <property type="entry name" value="Serine/threonine protein phosphatase"/>
    <property type="match status" value="1"/>
</dbReference>
<dbReference type="SMART" id="SM00086">
    <property type="entry name" value="PAC"/>
    <property type="match status" value="1"/>
</dbReference>
<dbReference type="CDD" id="cd00130">
    <property type="entry name" value="PAS"/>
    <property type="match status" value="1"/>
</dbReference>
<dbReference type="SMART" id="SM00448">
    <property type="entry name" value="REC"/>
    <property type="match status" value="1"/>
</dbReference>
<dbReference type="CDD" id="cd00082">
    <property type="entry name" value="HisKA"/>
    <property type="match status" value="1"/>
</dbReference>
<dbReference type="SMART" id="SM00388">
    <property type="entry name" value="HisKA"/>
    <property type="match status" value="1"/>
</dbReference>
<dbReference type="EC" id="3.1.3.16" evidence="4"/>
<evidence type="ECO:0000256" key="11">
    <source>
        <dbReference type="ARBA" id="ARBA00022801"/>
    </source>
</evidence>
<keyword evidence="8" id="KW-0479">Metal-binding</keyword>
<evidence type="ECO:0000313" key="27">
    <source>
        <dbReference type="EMBL" id="QWZ08013.1"/>
    </source>
</evidence>
<dbReference type="InterPro" id="IPR001610">
    <property type="entry name" value="PAC"/>
</dbReference>
<keyword evidence="11" id="KW-0378">Hydrolase</keyword>
<feature type="domain" description="Response regulatory" evidence="25">
    <location>
        <begin position="620"/>
        <end position="735"/>
    </location>
</feature>
<dbReference type="SMART" id="SM00387">
    <property type="entry name" value="HATPase_c"/>
    <property type="match status" value="1"/>
</dbReference>
<dbReference type="GO" id="GO:0046872">
    <property type="term" value="F:metal ion binding"/>
    <property type="evidence" value="ECO:0007669"/>
    <property type="project" value="UniProtKB-KW"/>
</dbReference>
<evidence type="ECO:0000256" key="14">
    <source>
        <dbReference type="ARBA" id="ARBA00022912"/>
    </source>
</evidence>
<organism evidence="27 28">
    <name type="scientific">Nocardioides panacis</name>
    <dbReference type="NCBI Taxonomy" id="2849501"/>
    <lineage>
        <taxon>Bacteria</taxon>
        <taxon>Bacillati</taxon>
        <taxon>Actinomycetota</taxon>
        <taxon>Actinomycetes</taxon>
        <taxon>Propionibacteriales</taxon>
        <taxon>Nocardioidaceae</taxon>
        <taxon>Nocardioides</taxon>
    </lineage>
</organism>
<dbReference type="PROSITE" id="PS50110">
    <property type="entry name" value="RESPONSE_REGULATORY"/>
    <property type="match status" value="1"/>
</dbReference>
<dbReference type="KEGG" id="nps:KRR39_22125"/>
<evidence type="ECO:0000256" key="21">
    <source>
        <dbReference type="ARBA" id="ARBA00081350"/>
    </source>
</evidence>
<evidence type="ECO:0000259" key="25">
    <source>
        <dbReference type="PROSITE" id="PS50110"/>
    </source>
</evidence>
<evidence type="ECO:0000256" key="2">
    <source>
        <dbReference type="ARBA" id="ARBA00004236"/>
    </source>
</evidence>
<reference evidence="27" key="1">
    <citation type="submission" date="2021-06" db="EMBL/GenBank/DDBJ databases">
        <title>Complete genome sequence of Nocardioides sp. G188.</title>
        <authorList>
            <person name="Im W.-T."/>
        </authorList>
    </citation>
    <scope>NUCLEOTIDE SEQUENCE</scope>
    <source>
        <strain evidence="27">G188</strain>
    </source>
</reference>
<comment type="catalytic activity">
    <reaction evidence="18">
        <text>O-phospho-L-seryl-[protein] + H2O = L-seryl-[protein] + phosphate</text>
        <dbReference type="Rhea" id="RHEA:20629"/>
        <dbReference type="Rhea" id="RHEA-COMP:9863"/>
        <dbReference type="Rhea" id="RHEA-COMP:11604"/>
        <dbReference type="ChEBI" id="CHEBI:15377"/>
        <dbReference type="ChEBI" id="CHEBI:29999"/>
        <dbReference type="ChEBI" id="CHEBI:43474"/>
        <dbReference type="ChEBI" id="CHEBI:83421"/>
        <dbReference type="EC" id="3.1.3.16"/>
    </reaction>
</comment>
<evidence type="ECO:0000256" key="1">
    <source>
        <dbReference type="ARBA" id="ARBA00000085"/>
    </source>
</evidence>
<dbReference type="AlphaFoldDB" id="A0A975SZC6"/>
<feature type="domain" description="PAC" evidence="26">
    <location>
        <begin position="824"/>
        <end position="876"/>
    </location>
</feature>
<dbReference type="Pfam" id="PF00072">
    <property type="entry name" value="Response_reg"/>
    <property type="match status" value="1"/>
</dbReference>
<keyword evidence="5" id="KW-1003">Cell membrane</keyword>
<evidence type="ECO:0000256" key="18">
    <source>
        <dbReference type="ARBA" id="ARBA00047761"/>
    </source>
</evidence>
<feature type="domain" description="Histidine kinase" evidence="24">
    <location>
        <begin position="347"/>
        <end position="566"/>
    </location>
</feature>
<evidence type="ECO:0000256" key="19">
    <source>
        <dbReference type="ARBA" id="ARBA00056274"/>
    </source>
</evidence>
<dbReference type="SMART" id="SM00091">
    <property type="entry name" value="PAS"/>
    <property type="match status" value="1"/>
</dbReference>
<dbReference type="InterPro" id="IPR001932">
    <property type="entry name" value="PPM-type_phosphatase-like_dom"/>
</dbReference>
<dbReference type="FunFam" id="1.10.287.130:FF:000045">
    <property type="entry name" value="Two-component system sensor histidine kinase/response regulator"/>
    <property type="match status" value="1"/>
</dbReference>
<proteinExistence type="predicted"/>
<dbReference type="CDD" id="cd17574">
    <property type="entry name" value="REC_OmpR"/>
    <property type="match status" value="1"/>
</dbReference>
<evidence type="ECO:0000259" key="24">
    <source>
        <dbReference type="PROSITE" id="PS50109"/>
    </source>
</evidence>
<dbReference type="Pfam" id="PF00512">
    <property type="entry name" value="HisKA"/>
    <property type="match status" value="1"/>
</dbReference>
<evidence type="ECO:0000256" key="23">
    <source>
        <dbReference type="SAM" id="Coils"/>
    </source>
</evidence>
<dbReference type="PANTHER" id="PTHR43547">
    <property type="entry name" value="TWO-COMPONENT HISTIDINE KINASE"/>
    <property type="match status" value="1"/>
</dbReference>
<dbReference type="Pfam" id="PF13426">
    <property type="entry name" value="PAS_9"/>
    <property type="match status" value="1"/>
</dbReference>
<keyword evidence="6 22" id="KW-0597">Phosphoprotein</keyword>
<keyword evidence="12" id="KW-0067">ATP-binding</keyword>
<keyword evidence="14" id="KW-0904">Protein phosphatase</keyword>
<dbReference type="InterPro" id="IPR000014">
    <property type="entry name" value="PAS"/>
</dbReference>
<keyword evidence="10" id="KW-0418">Kinase</keyword>
<keyword evidence="15" id="KW-0902">Two-component regulatory system</keyword>
<dbReference type="GO" id="GO:0005524">
    <property type="term" value="F:ATP binding"/>
    <property type="evidence" value="ECO:0007669"/>
    <property type="project" value="UniProtKB-KW"/>
</dbReference>
<evidence type="ECO:0000256" key="15">
    <source>
        <dbReference type="ARBA" id="ARBA00023012"/>
    </source>
</evidence>
<dbReference type="InterPro" id="IPR003594">
    <property type="entry name" value="HATPase_dom"/>
</dbReference>
<evidence type="ECO:0000256" key="10">
    <source>
        <dbReference type="ARBA" id="ARBA00022777"/>
    </source>
</evidence>
<keyword evidence="9" id="KW-0547">Nucleotide-binding</keyword>
<sequence>MQGMFQRSGEVGSDLLKVDWAATPLGPLDTWPRSLESVVRLMLTSRFSMWMAWGPELTFLCNEAYRRDTLGDKYPWALGRPAAEVWSEIWDDISDRIAKVMSTGVATWDESLMLFLERSGYTEESFHTFSYSPIFDDFGVVAGMLCVVKEDTEEVVAHRRMQTLRDLGSRRASNLTETETISAACEELESCPSDLPFSLVYLFDGDETARLVGSVGFTGEHPGAPDTIAVGAPDEVWPAAAAARGASTVVRELEDRFFDLPTGSWQVSPREALVLPLAASAGGRPYGFQVFGLNRFRPLDDGYRDFCDLVAGQLAASLTDARAYEFERDRAETLAELDQAKTDFFTNVSHEFRTPLTLLLGPAEDAVTDEDDPLTGRQRDRVEVILRNGQRLLKLVNTLLDFSRLESGRVEARFEPVDLGQYTRELASMFDTAAQRLALELTVDSPSLSEPVYVDRDLWAKVVLNLLSNALKFTFEGGITVRLAVGDDGDAELTVSDTGTGIPEHEVGHLFERFHRVSGARSRTHEGSGIGLALVAELVALHGGRVSAESEVGRGTTFTVRLPLGDTHLPADQVAAPRGSTSAAVTAVAEGFIAEATHWTDPDAADLSRAPGDTGQDRPRILVVDDNADIREYVAGLLADDYAVQTAVDGVDGLEQARRLPPDLVLTDVMMPRMDGFALLAALQGDATTVGVPVVMLSARAGEEGTLEGLDAGADDYLVKPFTARELLARVRSNLELDRARRTRRQLERSRSLLAEAQRLARVGSWEIDLATGQAEFSDEYLRVMGRTREELAGWAWGELIDRVVHPEDKHRVAEDLSNEESGFHYEFRVIRGDGSEILVAIFGEAVLDDDGKRVGLRGSVQDITERRAAEEALAMAAANAEAAAREHAIADQLQRSLLPQKGFDLDHLEVATYYRAGVEGTQVGGDWYDVIELGGGRTALVVGDVMGRGVRAAAVMGQLRSAVRAYARLDLPPADLLESLDGLVRDLGEDQIVTCIYAVFDPADRCLRFANAGHLPPIVAVPGGECRLVGGDENPPLGVGPFNLTQHHVELEPNARVVLYTDGLVERRGEDIDVGIETLASRVAQMVGPVDGVPEELVAAMLPDGPDDDVAILVARVDPPTGEESLSRRLEPSETAVAVARHLVTSYLEERAMPAPLVADAALATSELVTNAVLHGRAPVELRLRLEGSDVLVEVRDRATYQPRKQRPDENDEHGRGLQIVSALAARWGTRPTEHGKAVWCILSAKG</sequence>
<dbReference type="PROSITE" id="PS50109">
    <property type="entry name" value="HIS_KIN"/>
    <property type="match status" value="1"/>
</dbReference>
<evidence type="ECO:0000256" key="20">
    <source>
        <dbReference type="ARBA" id="ARBA00075117"/>
    </source>
</evidence>
<dbReference type="FunFam" id="3.30.565.10:FF:000023">
    <property type="entry name" value="PAS domain-containing sensor histidine kinase"/>
    <property type="match status" value="1"/>
</dbReference>
<dbReference type="Pfam" id="PF07228">
    <property type="entry name" value="SpoIIE"/>
    <property type="match status" value="1"/>
</dbReference>